<accession>A0ABS5STI7</accession>
<evidence type="ECO:0000256" key="1">
    <source>
        <dbReference type="SAM" id="SignalP"/>
    </source>
</evidence>
<evidence type="ECO:0000313" key="3">
    <source>
        <dbReference type="Proteomes" id="UP000790096"/>
    </source>
</evidence>
<comment type="caution">
    <text evidence="2">The sequence shown here is derived from an EMBL/GenBank/DDBJ whole genome shotgun (WGS) entry which is preliminary data.</text>
</comment>
<keyword evidence="1" id="KW-0732">Signal</keyword>
<dbReference type="EMBL" id="JABBFR010000002">
    <property type="protein sequence ID" value="MBT0723147.1"/>
    <property type="molecule type" value="Genomic_DNA"/>
</dbReference>
<protein>
    <submittedName>
        <fullName evidence="2">Uncharacterized protein</fullName>
    </submittedName>
</protein>
<feature type="chain" id="PRO_5046032337" evidence="1">
    <location>
        <begin position="21"/>
        <end position="49"/>
    </location>
</feature>
<dbReference type="RefSeq" id="WP_214235600.1">
    <property type="nucleotide sequence ID" value="NZ_JABBFR010000002.1"/>
</dbReference>
<feature type="signal peptide" evidence="1">
    <location>
        <begin position="1"/>
        <end position="20"/>
    </location>
</feature>
<proteinExistence type="predicted"/>
<keyword evidence="3" id="KW-1185">Reference proteome</keyword>
<reference evidence="2 3" key="1">
    <citation type="submission" date="2020-04" db="EMBL/GenBank/DDBJ databases">
        <title>Genome sequencing of Rosenbergiella species.</title>
        <authorList>
            <person name="Alvarez-Perez S."/>
            <person name="Lievens B."/>
        </authorList>
    </citation>
    <scope>NUCLEOTIDE SEQUENCE [LARGE SCALE GENOMIC DNA]</scope>
    <source>
        <strain evidence="2 3">S61</strain>
    </source>
</reference>
<evidence type="ECO:0000313" key="2">
    <source>
        <dbReference type="EMBL" id="MBT0723147.1"/>
    </source>
</evidence>
<organism evidence="2 3">
    <name type="scientific">Rosenbergiella gaditana</name>
    <dbReference type="NCBI Taxonomy" id="2726987"/>
    <lineage>
        <taxon>Bacteria</taxon>
        <taxon>Pseudomonadati</taxon>
        <taxon>Pseudomonadota</taxon>
        <taxon>Gammaproteobacteria</taxon>
        <taxon>Enterobacterales</taxon>
        <taxon>Erwiniaceae</taxon>
        <taxon>Rosenbergiella</taxon>
    </lineage>
</organism>
<name>A0ABS5STI7_9GAMM</name>
<dbReference type="Proteomes" id="UP000790096">
    <property type="component" value="Unassembled WGS sequence"/>
</dbReference>
<sequence>MKVIKVFSFLLSLLILQAKATTENEETPCMNIAHTDEVISCMIDFSEKK</sequence>
<gene>
    <name evidence="2" type="ORF">HH682_01565</name>
</gene>